<dbReference type="EMBL" id="APJX01000002">
    <property type="protein sequence ID" value="EMS80414.1"/>
    <property type="molecule type" value="Genomic_DNA"/>
</dbReference>
<dbReference type="RefSeq" id="WP_006964655.1">
    <property type="nucleotide sequence ID" value="NZ_APJX01000002.1"/>
</dbReference>
<gene>
    <name evidence="1" type="ORF">Dpo_2c01020</name>
</gene>
<proteinExistence type="predicted"/>
<reference evidence="1 2" key="1">
    <citation type="journal article" date="2013" name="Genome Announc.">
        <title>Draft Genome Sequence of Desulfotignum phosphitoxidans DSM 13687 Strain FiPS-3.</title>
        <authorList>
            <person name="Poehlein A."/>
            <person name="Daniel R."/>
            <person name="Simeonova D.D."/>
        </authorList>
    </citation>
    <scope>NUCLEOTIDE SEQUENCE [LARGE SCALE GENOMIC DNA]</scope>
    <source>
        <strain evidence="1 2">DSM 13687</strain>
    </source>
</reference>
<dbReference type="OrthoDB" id="5413965at2"/>
<name>S0G4B5_9BACT</name>
<evidence type="ECO:0000313" key="1">
    <source>
        <dbReference type="EMBL" id="EMS80414.1"/>
    </source>
</evidence>
<sequence length="319" mass="35176">MEILFFPFSYVSEIQQITLTAFFPQFVFLPLASDLNQDPQMVPLVKHKTAVPVFLSETRLAQVSSQVSAWMNWASQHQGNEYNLKTLIRDNPYLTDHLGPAAIGSELRARMAGTPQHCQDDSKQADPLLFSLIAKLTDAENETIDQAMAGLEKKRAGLFSELRGDSDPLSSKAIQSQRPDPGAVMTRERIRAWAACARETHLFSALTPRAFVTTSDAVFDQVAANGTRVINALDIDGIKVHEDGCVHQPDWHSRVLTLLSSLAAGPVDVSQARNMLAVMDDSCARTGRIQAQMVEGPDLEKKLNLPGTRLLICRVTLKP</sequence>
<dbReference type="AlphaFoldDB" id="S0G4B5"/>
<dbReference type="Proteomes" id="UP000014216">
    <property type="component" value="Unassembled WGS sequence"/>
</dbReference>
<comment type="caution">
    <text evidence="1">The sequence shown here is derived from an EMBL/GenBank/DDBJ whole genome shotgun (WGS) entry which is preliminary data.</text>
</comment>
<organism evidence="1 2">
    <name type="scientific">Desulfotignum phosphitoxidans DSM 13687</name>
    <dbReference type="NCBI Taxonomy" id="1286635"/>
    <lineage>
        <taxon>Bacteria</taxon>
        <taxon>Pseudomonadati</taxon>
        <taxon>Thermodesulfobacteriota</taxon>
        <taxon>Desulfobacteria</taxon>
        <taxon>Desulfobacterales</taxon>
        <taxon>Desulfobacteraceae</taxon>
        <taxon>Desulfotignum</taxon>
    </lineage>
</organism>
<accession>S0G4B5</accession>
<evidence type="ECO:0000313" key="2">
    <source>
        <dbReference type="Proteomes" id="UP000014216"/>
    </source>
</evidence>
<protein>
    <submittedName>
        <fullName evidence="1">Uncharacterized protein</fullName>
    </submittedName>
</protein>
<keyword evidence="2" id="KW-1185">Reference proteome</keyword>